<dbReference type="Gene3D" id="2.120.10.30">
    <property type="entry name" value="TolB, C-terminal domain"/>
    <property type="match status" value="1"/>
</dbReference>
<keyword evidence="6" id="KW-1185">Reference proteome</keyword>
<dbReference type="OrthoDB" id="652886at2"/>
<comment type="caution">
    <text evidence="5">The sequence shown here is derived from an EMBL/GenBank/DDBJ whole genome shotgun (WGS) entry which is preliminary data.</text>
</comment>
<feature type="domain" description="Bacterial repeat" evidence="4">
    <location>
        <begin position="178"/>
        <end position="247"/>
    </location>
</feature>
<dbReference type="SUPFAM" id="SSF50952">
    <property type="entry name" value="Soluble quinoprotein glucose dehydrogenase"/>
    <property type="match status" value="1"/>
</dbReference>
<gene>
    <name evidence="5" type="ORF">AHMF7616_02377</name>
</gene>
<evidence type="ECO:0000259" key="2">
    <source>
        <dbReference type="Pfam" id="PF13205"/>
    </source>
</evidence>
<dbReference type="RefSeq" id="WP_115373014.1">
    <property type="nucleotide sequence ID" value="NZ_QASA01000001.1"/>
</dbReference>
<sequence length="1061" mass="113856">MKKTFTIQTVLTNTVRNKWSVVVALCLVACLQSYIPGYSFRQKLTKSFNTKIAFAEAGGVAYFNLINADSDQPIVTLTDGAVLNLATLPTRKLNIQAVTNPNDVGSMVFQLTGRIVRSKTENAAPYALYSETGGNYNAWIPPVGNYTLVATPYSGTKGSGTAGGAMTINFSVVDQAQYTLSATATDGGAVTKSPDLATYNKGETVLLTAIPAAGYQFNGWTGQASGRSNPLTITMNGNKDIQASFGPEQPAGSLITYLSAQSTRPYAVSNLEEGTNLYTDRNYQATFVPDYLKNASFIKTPNDDKSNRLSEVISFELSQPATVYVAYDPLAVVLPKWLKGFQRISDKIGLNDPRIDHLVLYRKVFPAGQVKIGGNLASPAKGSKNTYVVVVQQPINIRPYVTEVRPANGAGNVPLDQSISVDLKYPSGRSINGNTVNTNTVKLYTVDGNNQRTLVGGTAVNSTAGGDAITLSATLKPNTTYEFLITNGVEDGFGNAIYPFASRFTTTGNVGEVPTDLAGISFSEQTLVDNSFGQDGFTTLVIGPDRRLYAATSGGRIERWDISPDGSISNHITISPFEPARRLLIGFKFDPGASAGNLVAWISHSSGAFNNVQDWTGKISQINLTDPAHPLVTDYITNLPRSYKDHSSNSLDFGPDGALYFPQGSHTAMGLPDAAWGYRPERLLTASILRLDINLARQQALPINVQTEAGGTYNPYAPGAPLTIFATGVRNAYDLVWHSNGQLYVPTNGSAAGGNTLPLKYGTVWSNGQPYIGPDIPAMTDVRDTQNDYLFRVVAGGYYGHPNPLRNEFILNGGNPTAGVDPGEITWTINGALFGYPVGTPTEPNYRGYAYDFGNNISPNGVIEYKSNAFGGKLRGKLLVCRFSGGDDIMVLEPGIYTGEIIQATEGIKIPGLRRPFSNPLDVIEDVQTGNLYISEYYDGNGDGKPRLTLLKANAPVTAFAARMNAVSANTSAAKSSLVVYPNPNDGNKVNVEMNGFAPQEEVTLTLHDATGLEVEKIKLATNQQGTVHTEIAKGKRLKSGLYMINATANSGNHQAKLLVK</sequence>
<evidence type="ECO:0000313" key="6">
    <source>
        <dbReference type="Proteomes" id="UP000253919"/>
    </source>
</evidence>
<evidence type="ECO:0000259" key="3">
    <source>
        <dbReference type="Pfam" id="PF13860"/>
    </source>
</evidence>
<accession>A0A369QLP9</accession>
<dbReference type="InterPro" id="IPR032812">
    <property type="entry name" value="SbsA_Ig"/>
</dbReference>
<evidence type="ECO:0000313" key="5">
    <source>
        <dbReference type="EMBL" id="RDC63769.1"/>
    </source>
</evidence>
<feature type="domain" description="FlgD/Vpr Ig-like" evidence="3">
    <location>
        <begin position="986"/>
        <end position="1052"/>
    </location>
</feature>
<name>A0A369QLP9_9BACT</name>
<dbReference type="Proteomes" id="UP000253919">
    <property type="component" value="Unassembled WGS sequence"/>
</dbReference>
<dbReference type="AlphaFoldDB" id="A0A369QLP9"/>
<keyword evidence="5" id="KW-0456">Lyase</keyword>
<dbReference type="Pfam" id="PF13860">
    <property type="entry name" value="FlgD_ig"/>
    <property type="match status" value="1"/>
</dbReference>
<dbReference type="Pfam" id="PF18998">
    <property type="entry name" value="Flg_new_2"/>
    <property type="match status" value="1"/>
</dbReference>
<dbReference type="InterPro" id="IPR025965">
    <property type="entry name" value="FlgD/Vpr_Ig-like"/>
</dbReference>
<dbReference type="EC" id="4.2.2.2" evidence="5"/>
<protein>
    <submittedName>
        <fullName evidence="5">Pectate lyase</fullName>
        <ecNumber evidence="5">4.2.2.2</ecNumber>
    </submittedName>
</protein>
<dbReference type="EMBL" id="QASA01000001">
    <property type="protein sequence ID" value="RDC63769.1"/>
    <property type="molecule type" value="Genomic_DNA"/>
</dbReference>
<evidence type="ECO:0000256" key="1">
    <source>
        <dbReference type="ARBA" id="ARBA00022729"/>
    </source>
</evidence>
<keyword evidence="1" id="KW-0732">Signal</keyword>
<dbReference type="InterPro" id="IPR011041">
    <property type="entry name" value="Quinoprot_gluc/sorb_DH_b-prop"/>
</dbReference>
<dbReference type="InterPro" id="IPR011042">
    <property type="entry name" value="6-blade_b-propeller_TolB-like"/>
</dbReference>
<feature type="domain" description="SbsA Ig-like" evidence="2">
    <location>
        <begin position="397"/>
        <end position="506"/>
    </location>
</feature>
<dbReference type="PANTHER" id="PTHR19328:SF75">
    <property type="entry name" value="ALDOSE SUGAR DEHYDROGENASE YLII"/>
    <property type="match status" value="1"/>
</dbReference>
<proteinExistence type="predicted"/>
<organism evidence="5 6">
    <name type="scientific">Adhaeribacter pallidiroseus</name>
    <dbReference type="NCBI Taxonomy" id="2072847"/>
    <lineage>
        <taxon>Bacteria</taxon>
        <taxon>Pseudomonadati</taxon>
        <taxon>Bacteroidota</taxon>
        <taxon>Cytophagia</taxon>
        <taxon>Cytophagales</taxon>
        <taxon>Hymenobacteraceae</taxon>
        <taxon>Adhaeribacter</taxon>
    </lineage>
</organism>
<evidence type="ECO:0000259" key="4">
    <source>
        <dbReference type="Pfam" id="PF18998"/>
    </source>
</evidence>
<dbReference type="InterPro" id="IPR026444">
    <property type="entry name" value="Secre_tail"/>
</dbReference>
<dbReference type="NCBIfam" id="TIGR04183">
    <property type="entry name" value="Por_Secre_tail"/>
    <property type="match status" value="1"/>
</dbReference>
<dbReference type="InterPro" id="IPR044060">
    <property type="entry name" value="Bacterial_rp_domain"/>
</dbReference>
<dbReference type="PANTHER" id="PTHR19328">
    <property type="entry name" value="HEDGEHOG-INTERACTING PROTEIN"/>
    <property type="match status" value="1"/>
</dbReference>
<dbReference type="Pfam" id="PF13205">
    <property type="entry name" value="Big_5"/>
    <property type="match status" value="1"/>
</dbReference>
<reference evidence="5 6" key="1">
    <citation type="submission" date="2018-04" db="EMBL/GenBank/DDBJ databases">
        <title>Adhaeribacter sp. HMF7616 genome sequencing and assembly.</title>
        <authorList>
            <person name="Kang H."/>
            <person name="Kang J."/>
            <person name="Cha I."/>
            <person name="Kim H."/>
            <person name="Joh K."/>
        </authorList>
    </citation>
    <scope>NUCLEOTIDE SEQUENCE [LARGE SCALE GENOMIC DNA]</scope>
    <source>
        <strain evidence="5 6">HMF7616</strain>
    </source>
</reference>
<dbReference type="GO" id="GO:0030570">
    <property type="term" value="F:pectate lyase activity"/>
    <property type="evidence" value="ECO:0007669"/>
    <property type="project" value="UniProtKB-EC"/>
</dbReference>